<proteinExistence type="predicted"/>
<dbReference type="AlphaFoldDB" id="A0A5S9R638"/>
<name>A0A5S9R638_MYCVN</name>
<evidence type="ECO:0000313" key="2">
    <source>
        <dbReference type="Proteomes" id="UP000430146"/>
    </source>
</evidence>
<reference evidence="1 2" key="1">
    <citation type="submission" date="2019-11" db="EMBL/GenBank/DDBJ databases">
        <authorList>
            <person name="Holert J."/>
        </authorList>
    </citation>
    <scope>NUCLEOTIDE SEQUENCE [LARGE SCALE GENOMIC DNA]</scope>
    <source>
        <strain evidence="1">BC8_1</strain>
    </source>
</reference>
<accession>A0A5S9R638</accession>
<evidence type="ECO:0000313" key="1">
    <source>
        <dbReference type="EMBL" id="CAA0132184.1"/>
    </source>
</evidence>
<dbReference type="Proteomes" id="UP000430146">
    <property type="component" value="Unassembled WGS sequence"/>
</dbReference>
<sequence>MWAGCDGAKGDAGLRNGCVGKLTRRRPRTAHTHAELRFYRGPQSDLNRHCADFKNGLAAFRELGKRFAEALILTARQRF</sequence>
<protein>
    <submittedName>
        <fullName evidence="1">Uncharacterized protein</fullName>
    </submittedName>
</protein>
<keyword evidence="2" id="KW-1185">Reference proteome</keyword>
<gene>
    <name evidence="1" type="ORF">AELLOGFF_01652</name>
</gene>
<dbReference type="EMBL" id="CACSIP010000045">
    <property type="protein sequence ID" value="CAA0132184.1"/>
    <property type="molecule type" value="Genomic_DNA"/>
</dbReference>
<organism evidence="1 2">
    <name type="scientific">Mycolicibacterium vanbaalenii</name>
    <name type="common">Mycobacterium vanbaalenii</name>
    <dbReference type="NCBI Taxonomy" id="110539"/>
    <lineage>
        <taxon>Bacteria</taxon>
        <taxon>Bacillati</taxon>
        <taxon>Actinomycetota</taxon>
        <taxon>Actinomycetes</taxon>
        <taxon>Mycobacteriales</taxon>
        <taxon>Mycobacteriaceae</taxon>
        <taxon>Mycolicibacterium</taxon>
    </lineage>
</organism>